<accession>A0AAD4V6I0</accession>
<keyword evidence="2" id="KW-1185">Reference proteome</keyword>
<dbReference type="EMBL" id="JAJFAZ020000007">
    <property type="protein sequence ID" value="KAI5318823.1"/>
    <property type="molecule type" value="Genomic_DNA"/>
</dbReference>
<organism evidence="1 2">
    <name type="scientific">Prunus dulcis</name>
    <name type="common">Almond</name>
    <name type="synonym">Amygdalus dulcis</name>
    <dbReference type="NCBI Taxonomy" id="3755"/>
    <lineage>
        <taxon>Eukaryota</taxon>
        <taxon>Viridiplantae</taxon>
        <taxon>Streptophyta</taxon>
        <taxon>Embryophyta</taxon>
        <taxon>Tracheophyta</taxon>
        <taxon>Spermatophyta</taxon>
        <taxon>Magnoliopsida</taxon>
        <taxon>eudicotyledons</taxon>
        <taxon>Gunneridae</taxon>
        <taxon>Pentapetalae</taxon>
        <taxon>rosids</taxon>
        <taxon>fabids</taxon>
        <taxon>Rosales</taxon>
        <taxon>Rosaceae</taxon>
        <taxon>Amygdaloideae</taxon>
        <taxon>Amygdaleae</taxon>
        <taxon>Prunus</taxon>
    </lineage>
</organism>
<dbReference type="AlphaFoldDB" id="A0AAD4V6I0"/>
<evidence type="ECO:0000313" key="2">
    <source>
        <dbReference type="Proteomes" id="UP001054821"/>
    </source>
</evidence>
<gene>
    <name evidence="1" type="ORF">L3X38_038531</name>
</gene>
<name>A0AAD4V6I0_PRUDU</name>
<protein>
    <submittedName>
        <fullName evidence="1">Uncharacterized protein</fullName>
    </submittedName>
</protein>
<evidence type="ECO:0000313" key="1">
    <source>
        <dbReference type="EMBL" id="KAI5318823.1"/>
    </source>
</evidence>
<dbReference type="Proteomes" id="UP001054821">
    <property type="component" value="Chromosome 7"/>
</dbReference>
<sequence length="97" mass="10662">MKAKAHWPLVCSSITLVRIYHRSFGRLSPSFSPSLCVHCSDLLVIVPTWLLASGVSLLLLKTQIQLLLSLLFQALQLGSSSATSLLKGHYMEYSSSN</sequence>
<reference evidence="1 2" key="1">
    <citation type="journal article" date="2022" name="G3 (Bethesda)">
        <title>Whole-genome sequence and methylome profiling of the almond [Prunus dulcis (Mill.) D.A. Webb] cultivar 'Nonpareil'.</title>
        <authorList>
            <person name="D'Amico-Willman K.M."/>
            <person name="Ouma W.Z."/>
            <person name="Meulia T."/>
            <person name="Sideli G.M."/>
            <person name="Gradziel T.M."/>
            <person name="Fresnedo-Ramirez J."/>
        </authorList>
    </citation>
    <scope>NUCLEOTIDE SEQUENCE [LARGE SCALE GENOMIC DNA]</scope>
    <source>
        <strain evidence="1">Clone GOH B32 T37-40</strain>
    </source>
</reference>
<comment type="caution">
    <text evidence="1">The sequence shown here is derived from an EMBL/GenBank/DDBJ whole genome shotgun (WGS) entry which is preliminary data.</text>
</comment>
<proteinExistence type="predicted"/>